<accession>A0A8K0VBK5</accession>
<dbReference type="InterPro" id="IPR011701">
    <property type="entry name" value="MFS"/>
</dbReference>
<dbReference type="RefSeq" id="WP_202688053.1">
    <property type="nucleotide sequence ID" value="NZ_JAESVN010000003.1"/>
</dbReference>
<keyword evidence="2" id="KW-0813">Transport</keyword>
<feature type="transmembrane region" description="Helical" evidence="6">
    <location>
        <begin position="316"/>
        <end position="338"/>
    </location>
</feature>
<keyword evidence="4 6" id="KW-1133">Transmembrane helix</keyword>
<feature type="transmembrane region" description="Helical" evidence="6">
    <location>
        <begin position="105"/>
        <end position="126"/>
    </location>
</feature>
<dbReference type="GO" id="GO:0022857">
    <property type="term" value="F:transmembrane transporter activity"/>
    <property type="evidence" value="ECO:0007669"/>
    <property type="project" value="InterPro"/>
</dbReference>
<dbReference type="CDD" id="cd17320">
    <property type="entry name" value="MFS_MdfA_MDR_like"/>
    <property type="match status" value="1"/>
</dbReference>
<feature type="transmembrane region" description="Helical" evidence="6">
    <location>
        <begin position="163"/>
        <end position="186"/>
    </location>
</feature>
<dbReference type="InterPro" id="IPR020846">
    <property type="entry name" value="MFS_dom"/>
</dbReference>
<keyword evidence="9" id="KW-1185">Reference proteome</keyword>
<feature type="transmembrane region" description="Helical" evidence="6">
    <location>
        <begin position="52"/>
        <end position="68"/>
    </location>
</feature>
<dbReference type="PROSITE" id="PS00216">
    <property type="entry name" value="SUGAR_TRANSPORT_1"/>
    <property type="match status" value="1"/>
</dbReference>
<dbReference type="Gene3D" id="1.20.1720.10">
    <property type="entry name" value="Multidrug resistance protein D"/>
    <property type="match status" value="1"/>
</dbReference>
<dbReference type="PANTHER" id="PTHR23502">
    <property type="entry name" value="MAJOR FACILITATOR SUPERFAMILY"/>
    <property type="match status" value="1"/>
</dbReference>
<organism evidence="8 9">
    <name type="scientific">Szabonella alba</name>
    <dbReference type="NCBI Taxonomy" id="2804194"/>
    <lineage>
        <taxon>Bacteria</taxon>
        <taxon>Pseudomonadati</taxon>
        <taxon>Pseudomonadota</taxon>
        <taxon>Alphaproteobacteria</taxon>
        <taxon>Rhodobacterales</taxon>
        <taxon>Paracoccaceae</taxon>
        <taxon>Szabonella</taxon>
    </lineage>
</organism>
<evidence type="ECO:0000259" key="7">
    <source>
        <dbReference type="PROSITE" id="PS50850"/>
    </source>
</evidence>
<feature type="transmembrane region" description="Helical" evidence="6">
    <location>
        <begin position="220"/>
        <end position="243"/>
    </location>
</feature>
<evidence type="ECO:0000256" key="3">
    <source>
        <dbReference type="ARBA" id="ARBA00022692"/>
    </source>
</evidence>
<keyword evidence="3 6" id="KW-0812">Transmembrane</keyword>
<evidence type="ECO:0000256" key="5">
    <source>
        <dbReference type="ARBA" id="ARBA00023136"/>
    </source>
</evidence>
<dbReference type="GO" id="GO:0042908">
    <property type="term" value="P:xenobiotic transport"/>
    <property type="evidence" value="ECO:0007669"/>
    <property type="project" value="UniProtKB-ARBA"/>
</dbReference>
<feature type="transmembrane region" description="Helical" evidence="6">
    <location>
        <begin position="283"/>
        <end position="304"/>
    </location>
</feature>
<reference evidence="8" key="1">
    <citation type="submission" date="2021-01" db="EMBL/GenBank/DDBJ databases">
        <title>Tabrizicola alba sp. nov. a motile alkaliphilic bacterium isolated from a soda lake.</title>
        <authorList>
            <person name="Szuroczki S."/>
            <person name="Abbaszade G."/>
            <person name="Schumann P."/>
            <person name="Toth E."/>
        </authorList>
    </citation>
    <scope>NUCLEOTIDE SEQUENCE</scope>
    <source>
        <strain evidence="8">DMG-N-6</strain>
    </source>
</reference>
<dbReference type="GO" id="GO:0140115">
    <property type="term" value="P:export across plasma membrane"/>
    <property type="evidence" value="ECO:0007669"/>
    <property type="project" value="UniProtKB-ARBA"/>
</dbReference>
<evidence type="ECO:0000313" key="8">
    <source>
        <dbReference type="EMBL" id="MBL4917233.1"/>
    </source>
</evidence>
<sequence length="400" mass="42284">MNAPTQRLSQVEFIALIAMLFATIAFSIDAMLPAMPEIGATLSPENPNRAQLVVGLFFLGMGIGTLFAGPLSDRFGRKRVILASGAIYCIAALVCWLAQSLEVLLAARLVQGLGAAGPRTVSLAIVRDLFKGRDMARIMSFAMMVFMIVPALAPLAGQGIIRLAGWHAIFLAFILFSGLSMLWLALRQPETLPPEARKPIDLGSLATAARELFSYRVVNVSILIQALTTGVLMATISSIQGIYEQRFGMGESFPLWFALGALIAAGASFLNSRIVMVLGMRKVAANAYAGALAATLIYLLVILAGPQNNSVQFAGFFLWTVLMFGMMGLTMGNLNALAMEPVGHIAGLAASLIASVSTVLGVMLAVPIGLAFDGTSLPLVLGAAVLLSLALGAMQLIRRQ</sequence>
<evidence type="ECO:0000256" key="2">
    <source>
        <dbReference type="ARBA" id="ARBA00022448"/>
    </source>
</evidence>
<gene>
    <name evidence="8" type="ORF">JL811_08350</name>
</gene>
<evidence type="ECO:0000256" key="1">
    <source>
        <dbReference type="ARBA" id="ARBA00004141"/>
    </source>
</evidence>
<dbReference type="Proteomes" id="UP000648908">
    <property type="component" value="Unassembled WGS sequence"/>
</dbReference>
<feature type="transmembrane region" description="Helical" evidence="6">
    <location>
        <begin position="255"/>
        <end position="271"/>
    </location>
</feature>
<feature type="transmembrane region" description="Helical" evidence="6">
    <location>
        <begin position="345"/>
        <end position="370"/>
    </location>
</feature>
<dbReference type="InterPro" id="IPR005829">
    <property type="entry name" value="Sugar_transporter_CS"/>
</dbReference>
<name>A0A8K0VBK5_9RHOB</name>
<dbReference type="Pfam" id="PF07690">
    <property type="entry name" value="MFS_1"/>
    <property type="match status" value="1"/>
</dbReference>
<comment type="subcellular location">
    <subcellularLocation>
        <location evidence="1">Membrane</location>
        <topology evidence="1">Multi-pass membrane protein</topology>
    </subcellularLocation>
</comment>
<evidence type="ECO:0000313" key="9">
    <source>
        <dbReference type="Proteomes" id="UP000648908"/>
    </source>
</evidence>
<feature type="transmembrane region" description="Helical" evidence="6">
    <location>
        <begin position="80"/>
        <end position="99"/>
    </location>
</feature>
<dbReference type="PROSITE" id="PS50850">
    <property type="entry name" value="MFS"/>
    <property type="match status" value="1"/>
</dbReference>
<dbReference type="EMBL" id="JAESVN010000003">
    <property type="protein sequence ID" value="MBL4917233.1"/>
    <property type="molecule type" value="Genomic_DNA"/>
</dbReference>
<feature type="transmembrane region" description="Helical" evidence="6">
    <location>
        <begin position="376"/>
        <end position="397"/>
    </location>
</feature>
<dbReference type="PANTHER" id="PTHR23502:SF132">
    <property type="entry name" value="POLYAMINE TRANSPORTER 2-RELATED"/>
    <property type="match status" value="1"/>
</dbReference>
<evidence type="ECO:0000256" key="6">
    <source>
        <dbReference type="SAM" id="Phobius"/>
    </source>
</evidence>
<dbReference type="AlphaFoldDB" id="A0A8K0VBK5"/>
<protein>
    <submittedName>
        <fullName evidence="8">Multidrug effflux MFS transporter</fullName>
    </submittedName>
</protein>
<proteinExistence type="predicted"/>
<dbReference type="GO" id="GO:0005886">
    <property type="term" value="C:plasma membrane"/>
    <property type="evidence" value="ECO:0007669"/>
    <property type="project" value="TreeGrafter"/>
</dbReference>
<feature type="transmembrane region" description="Helical" evidence="6">
    <location>
        <begin position="138"/>
        <end position="157"/>
    </location>
</feature>
<feature type="domain" description="Major facilitator superfamily (MFS) profile" evidence="7">
    <location>
        <begin position="13"/>
        <end position="400"/>
    </location>
</feature>
<dbReference type="SUPFAM" id="SSF103473">
    <property type="entry name" value="MFS general substrate transporter"/>
    <property type="match status" value="1"/>
</dbReference>
<feature type="transmembrane region" description="Helical" evidence="6">
    <location>
        <begin position="12"/>
        <end position="32"/>
    </location>
</feature>
<evidence type="ECO:0000256" key="4">
    <source>
        <dbReference type="ARBA" id="ARBA00022989"/>
    </source>
</evidence>
<dbReference type="InterPro" id="IPR036259">
    <property type="entry name" value="MFS_trans_sf"/>
</dbReference>
<keyword evidence="5 6" id="KW-0472">Membrane</keyword>
<comment type="caution">
    <text evidence="8">The sequence shown here is derived from an EMBL/GenBank/DDBJ whole genome shotgun (WGS) entry which is preliminary data.</text>
</comment>